<dbReference type="GO" id="GO:0003978">
    <property type="term" value="F:UDP-glucose 4-epimerase activity"/>
    <property type="evidence" value="ECO:0007669"/>
    <property type="project" value="UniProtKB-UniRule"/>
</dbReference>
<dbReference type="PANTHER" id="PTHR43725">
    <property type="entry name" value="UDP-GLUCOSE 4-EPIMERASE"/>
    <property type="match status" value="1"/>
</dbReference>
<evidence type="ECO:0000256" key="7">
    <source>
        <dbReference type="ARBA" id="ARBA00023235"/>
    </source>
</evidence>
<dbReference type="Pfam" id="PF16363">
    <property type="entry name" value="GDP_Man_Dehyd"/>
    <property type="match status" value="1"/>
</dbReference>
<dbReference type="InterPro" id="IPR016040">
    <property type="entry name" value="NAD(P)-bd_dom"/>
</dbReference>
<evidence type="ECO:0000313" key="11">
    <source>
        <dbReference type="EMBL" id="OGG15038.1"/>
    </source>
</evidence>
<dbReference type="InterPro" id="IPR005886">
    <property type="entry name" value="UDP_G4E"/>
</dbReference>
<gene>
    <name evidence="11" type="ORF">A2875_01350</name>
</gene>
<dbReference type="EMBL" id="MFJJ01000007">
    <property type="protein sequence ID" value="OGG15038.1"/>
    <property type="molecule type" value="Genomic_DNA"/>
</dbReference>
<comment type="cofactor">
    <cofactor evidence="2 9">
        <name>NAD(+)</name>
        <dbReference type="ChEBI" id="CHEBI:57540"/>
    </cofactor>
</comment>
<dbReference type="NCBIfam" id="TIGR01179">
    <property type="entry name" value="galE"/>
    <property type="match status" value="1"/>
</dbReference>
<evidence type="ECO:0000256" key="2">
    <source>
        <dbReference type="ARBA" id="ARBA00001911"/>
    </source>
</evidence>
<organism evidence="11 12">
    <name type="scientific">Candidatus Gottesmanbacteria bacterium RIFCSPHIGHO2_01_FULL_46_14</name>
    <dbReference type="NCBI Taxonomy" id="1798380"/>
    <lineage>
        <taxon>Bacteria</taxon>
        <taxon>Candidatus Gottesmaniibacteriota</taxon>
    </lineage>
</organism>
<sequence length="315" mass="34688">MKLLITGGAGYIGSITNKLLTLAGHDTIVFDNLSRGHREAVGKTPLLVGDLTNLSEINEVFEQHTFDAVIHFAALSLAGESMEKPYEYFHNNLLGGLNLLEAMKKHNCKKIIFSSTSAVYGYPKNVPIAEEEAIAPVSVYGASKNMVEEMIRWYPVTSVILRYFNAAGAMLDGTLGEDHEPETHIIPVAIAVALGKQKTFELFGDDYDTPDGTCIRDYIHVVDLADAHIRALEQKGSQIINLGVGRGYSNEEVLSVVEKVTGKKLSVEVKPRRPGDPAKLWADNTKAKKVLGWEPKYSDIETIVTSALKWHQIHT</sequence>
<keyword evidence="7 9" id="KW-0413">Isomerase</keyword>
<evidence type="ECO:0000256" key="8">
    <source>
        <dbReference type="ARBA" id="ARBA00023277"/>
    </source>
</evidence>
<accession>A0A1F5ZRH2</accession>
<dbReference type="UniPathway" id="UPA00214"/>
<dbReference type="GO" id="GO:0033499">
    <property type="term" value="P:galactose catabolic process via UDP-galactose, Leloir pathway"/>
    <property type="evidence" value="ECO:0007669"/>
    <property type="project" value="TreeGrafter"/>
</dbReference>
<keyword evidence="8 9" id="KW-0119">Carbohydrate metabolism</keyword>
<dbReference type="EC" id="5.1.3.2" evidence="4 9"/>
<dbReference type="Gene3D" id="3.40.50.720">
    <property type="entry name" value="NAD(P)-binding Rossmann-like Domain"/>
    <property type="match status" value="1"/>
</dbReference>
<evidence type="ECO:0000313" key="12">
    <source>
        <dbReference type="Proteomes" id="UP000177416"/>
    </source>
</evidence>
<dbReference type="PANTHER" id="PTHR43725:SF53">
    <property type="entry name" value="UDP-ARABINOSE 4-EPIMERASE 1"/>
    <property type="match status" value="1"/>
</dbReference>
<evidence type="ECO:0000256" key="6">
    <source>
        <dbReference type="ARBA" id="ARBA00023027"/>
    </source>
</evidence>
<comment type="similarity">
    <text evidence="3 9">Belongs to the NAD(P)-dependent epimerase/dehydratase family.</text>
</comment>
<evidence type="ECO:0000256" key="3">
    <source>
        <dbReference type="ARBA" id="ARBA00007637"/>
    </source>
</evidence>
<dbReference type="CDD" id="cd05247">
    <property type="entry name" value="UDP_G4E_1_SDR_e"/>
    <property type="match status" value="1"/>
</dbReference>
<dbReference type="Gene3D" id="3.90.25.10">
    <property type="entry name" value="UDP-galactose 4-epimerase, domain 1"/>
    <property type="match status" value="1"/>
</dbReference>
<feature type="domain" description="NAD(P)-binding" evidence="10">
    <location>
        <begin position="4"/>
        <end position="298"/>
    </location>
</feature>
<comment type="caution">
    <text evidence="11">The sequence shown here is derived from an EMBL/GenBank/DDBJ whole genome shotgun (WGS) entry which is preliminary data.</text>
</comment>
<comment type="subunit">
    <text evidence="9">Homodimer.</text>
</comment>
<evidence type="ECO:0000256" key="1">
    <source>
        <dbReference type="ARBA" id="ARBA00000083"/>
    </source>
</evidence>
<comment type="catalytic activity">
    <reaction evidence="1 9">
        <text>UDP-alpha-D-glucose = UDP-alpha-D-galactose</text>
        <dbReference type="Rhea" id="RHEA:22168"/>
        <dbReference type="ChEBI" id="CHEBI:58885"/>
        <dbReference type="ChEBI" id="CHEBI:66914"/>
        <dbReference type="EC" id="5.1.3.2"/>
    </reaction>
</comment>
<protein>
    <recommendedName>
        <fullName evidence="5 9">UDP-glucose 4-epimerase</fullName>
        <ecNumber evidence="4 9">5.1.3.2</ecNumber>
    </recommendedName>
</protein>
<dbReference type="AlphaFoldDB" id="A0A1F5ZRH2"/>
<evidence type="ECO:0000259" key="10">
    <source>
        <dbReference type="Pfam" id="PF16363"/>
    </source>
</evidence>
<proteinExistence type="inferred from homology"/>
<dbReference type="InterPro" id="IPR036291">
    <property type="entry name" value="NAD(P)-bd_dom_sf"/>
</dbReference>
<reference evidence="11 12" key="1">
    <citation type="journal article" date="2016" name="Nat. Commun.">
        <title>Thousands of microbial genomes shed light on interconnected biogeochemical processes in an aquifer system.</title>
        <authorList>
            <person name="Anantharaman K."/>
            <person name="Brown C.T."/>
            <person name="Hug L.A."/>
            <person name="Sharon I."/>
            <person name="Castelle C.J."/>
            <person name="Probst A.J."/>
            <person name="Thomas B.C."/>
            <person name="Singh A."/>
            <person name="Wilkins M.J."/>
            <person name="Karaoz U."/>
            <person name="Brodie E.L."/>
            <person name="Williams K.H."/>
            <person name="Hubbard S.S."/>
            <person name="Banfield J.F."/>
        </authorList>
    </citation>
    <scope>NUCLEOTIDE SEQUENCE [LARGE SCALE GENOMIC DNA]</scope>
</reference>
<name>A0A1F5ZRH2_9BACT</name>
<comment type="pathway">
    <text evidence="9">Carbohydrate metabolism; galactose metabolism.</text>
</comment>
<evidence type="ECO:0000256" key="5">
    <source>
        <dbReference type="ARBA" id="ARBA00018569"/>
    </source>
</evidence>
<keyword evidence="6 9" id="KW-0520">NAD</keyword>
<evidence type="ECO:0000256" key="4">
    <source>
        <dbReference type="ARBA" id="ARBA00013189"/>
    </source>
</evidence>
<dbReference type="SUPFAM" id="SSF51735">
    <property type="entry name" value="NAD(P)-binding Rossmann-fold domains"/>
    <property type="match status" value="1"/>
</dbReference>
<dbReference type="Proteomes" id="UP000177416">
    <property type="component" value="Unassembled WGS sequence"/>
</dbReference>
<evidence type="ECO:0000256" key="9">
    <source>
        <dbReference type="RuleBase" id="RU366046"/>
    </source>
</evidence>